<dbReference type="RefSeq" id="XP_003956384.1">
    <property type="nucleotide sequence ID" value="XM_003956335.1"/>
</dbReference>
<dbReference type="Pfam" id="PF04181">
    <property type="entry name" value="RPAP2_Rtr1"/>
    <property type="match status" value="1"/>
</dbReference>
<dbReference type="InterPro" id="IPR007308">
    <property type="entry name" value="Rtr1/RPAP2_dom"/>
</dbReference>
<organism evidence="3 4">
    <name type="scientific">Kazachstania africana (strain ATCC 22294 / BCRC 22015 / CBS 2517 / CECT 1963 / NBRC 1671 / NRRL Y-8276)</name>
    <name type="common">Yeast</name>
    <name type="synonym">Kluyveromyces africanus</name>
    <dbReference type="NCBI Taxonomy" id="1071382"/>
    <lineage>
        <taxon>Eukaryota</taxon>
        <taxon>Fungi</taxon>
        <taxon>Dikarya</taxon>
        <taxon>Ascomycota</taxon>
        <taxon>Saccharomycotina</taxon>
        <taxon>Saccharomycetes</taxon>
        <taxon>Saccharomycetales</taxon>
        <taxon>Saccharomycetaceae</taxon>
        <taxon>Kazachstania</taxon>
    </lineage>
</organism>
<dbReference type="EMBL" id="HE650823">
    <property type="protein sequence ID" value="CCF57249.1"/>
    <property type="molecule type" value="Genomic_DNA"/>
</dbReference>
<reference evidence="3 4" key="1">
    <citation type="journal article" date="2011" name="Proc. Natl. Acad. Sci. U.S.A.">
        <title>Evolutionary erosion of yeast sex chromosomes by mating-type switching accidents.</title>
        <authorList>
            <person name="Gordon J.L."/>
            <person name="Armisen D."/>
            <person name="Proux-Wera E."/>
            <person name="Oheigeartaigh S.S."/>
            <person name="Byrne K.P."/>
            <person name="Wolfe K.H."/>
        </authorList>
    </citation>
    <scope>NUCLEOTIDE SEQUENCE [LARGE SCALE GENOMIC DNA]</scope>
    <source>
        <strain evidence="4">ATCC 22294 / BCRC 22015 / CBS 2517 / CECT 1963 / NBRC 1671 / NRRL Y-8276</strain>
    </source>
</reference>
<dbReference type="GeneID" id="13885168"/>
<dbReference type="KEGG" id="kaf:KAFR_0C02560"/>
<dbReference type="InterPro" id="IPR038534">
    <property type="entry name" value="Rtr1/RPAP2_sf"/>
</dbReference>
<dbReference type="InParanoid" id="H2AS99"/>
<dbReference type="eggNOG" id="KOG4780">
    <property type="taxonomic scope" value="Eukaryota"/>
</dbReference>
<dbReference type="OrthoDB" id="2590500at2759"/>
<evidence type="ECO:0000256" key="1">
    <source>
        <dbReference type="PROSITE-ProRule" id="PRU00812"/>
    </source>
</evidence>
<dbReference type="STRING" id="1071382.H2AS99"/>
<gene>
    <name evidence="3" type="primary">KAFR0C02560</name>
    <name evidence="3" type="ORF">KAFR_0C02560</name>
</gene>
<dbReference type="HOGENOM" id="CLU_086709_1_0_1"/>
<accession>H2AS99</accession>
<proteinExistence type="inferred from homology"/>
<dbReference type="AlphaFoldDB" id="H2AS99"/>
<evidence type="ECO:0000313" key="3">
    <source>
        <dbReference type="EMBL" id="CCF57249.1"/>
    </source>
</evidence>
<evidence type="ECO:0000313" key="4">
    <source>
        <dbReference type="Proteomes" id="UP000005220"/>
    </source>
</evidence>
<evidence type="ECO:0000259" key="2">
    <source>
        <dbReference type="PROSITE" id="PS51479"/>
    </source>
</evidence>
<feature type="domain" description="RTR1-type" evidence="2">
    <location>
        <begin position="50"/>
        <end position="124"/>
    </location>
</feature>
<name>H2AS99_KAZAF</name>
<comment type="similarity">
    <text evidence="1">Belongs to the RPAP2 family.</text>
</comment>
<protein>
    <recommendedName>
        <fullName evidence="2">RTR1-type domain-containing protein</fullName>
    </recommendedName>
</protein>
<dbReference type="Proteomes" id="UP000005220">
    <property type="component" value="Chromosome 3"/>
</dbReference>
<dbReference type="PROSITE" id="PS51479">
    <property type="entry name" value="ZF_RTR1"/>
    <property type="match status" value="1"/>
</dbReference>
<dbReference type="Gene3D" id="1.25.40.820">
    <property type="match status" value="1"/>
</dbReference>
<sequence>MTSICDINEYVMKPHQLHERLSIKEWEHINNDIVILLASSFCLDENTLKYVCKFITLDTYRNLIHARNINGRCAYPMCQSHINTASTMSYSTVDNISQYCNDFHFDCSQFLLTQINKTPLYERVDLHMFKTYNTGEQQENHKISDVTLLEELIRNKSTDNDIFDMLKEITAFQLK</sequence>
<keyword evidence="4" id="KW-1185">Reference proteome</keyword>